<name>A0A9P8EYI6_AURME</name>
<feature type="compositionally biased region" description="Basic and acidic residues" evidence="1">
    <location>
        <begin position="12"/>
        <end position="24"/>
    </location>
</feature>
<dbReference type="Proteomes" id="UP000779574">
    <property type="component" value="Unassembled WGS sequence"/>
</dbReference>
<feature type="compositionally biased region" description="Basic and acidic residues" evidence="1">
    <location>
        <begin position="184"/>
        <end position="213"/>
    </location>
</feature>
<feature type="non-terminal residue" evidence="2">
    <location>
        <position position="213"/>
    </location>
</feature>
<protein>
    <submittedName>
        <fullName evidence="2">Uncharacterized protein</fullName>
    </submittedName>
</protein>
<sequence>MSDQQARAGASMRDEQVIDKHVAHQDTPATDPQAPVDKTTHPTQTPSSTSPRDNHVGALLNDPVKTYTLMLEHFSKGNIKEGEKLAQELVLWGPYPENVHARLFLAQGAQDALMHARLAAKDAAKAIAKYGENDNEKFKLLDLALRTLAQLKAEEGLGVIEEVDEEDGRVKGVEGASQEVEDKDDLKAKDKVDQEVKEKDDSKVERGGSGKET</sequence>
<accession>A0A9P8EYI6</accession>
<comment type="caution">
    <text evidence="2">The sequence shown here is derived from an EMBL/GenBank/DDBJ whole genome shotgun (WGS) entry which is preliminary data.</text>
</comment>
<feature type="region of interest" description="Disordered" evidence="1">
    <location>
        <begin position="1"/>
        <end position="57"/>
    </location>
</feature>
<evidence type="ECO:0000313" key="2">
    <source>
        <dbReference type="EMBL" id="KAG9701151.1"/>
    </source>
</evidence>
<organism evidence="2 3">
    <name type="scientific">Aureobasidium melanogenum</name>
    <name type="common">Aureobasidium pullulans var. melanogenum</name>
    <dbReference type="NCBI Taxonomy" id="46634"/>
    <lineage>
        <taxon>Eukaryota</taxon>
        <taxon>Fungi</taxon>
        <taxon>Dikarya</taxon>
        <taxon>Ascomycota</taxon>
        <taxon>Pezizomycotina</taxon>
        <taxon>Dothideomycetes</taxon>
        <taxon>Dothideomycetidae</taxon>
        <taxon>Dothideales</taxon>
        <taxon>Saccotheciaceae</taxon>
        <taxon>Aureobasidium</taxon>
    </lineage>
</organism>
<evidence type="ECO:0000256" key="1">
    <source>
        <dbReference type="SAM" id="MobiDB-lite"/>
    </source>
</evidence>
<dbReference type="AlphaFoldDB" id="A0A9P8EYI6"/>
<dbReference type="OrthoDB" id="3934310at2759"/>
<evidence type="ECO:0000313" key="3">
    <source>
        <dbReference type="Proteomes" id="UP000779574"/>
    </source>
</evidence>
<proteinExistence type="predicted"/>
<gene>
    <name evidence="2" type="ORF">KCU76_g222</name>
</gene>
<dbReference type="EMBL" id="JAHFXF010000004">
    <property type="protein sequence ID" value="KAG9701151.1"/>
    <property type="molecule type" value="Genomic_DNA"/>
</dbReference>
<reference evidence="2" key="1">
    <citation type="journal article" date="2021" name="J Fungi (Basel)">
        <title>Virulence traits and population genomics of the black yeast Aureobasidium melanogenum.</title>
        <authorList>
            <person name="Cernosa A."/>
            <person name="Sun X."/>
            <person name="Gostincar C."/>
            <person name="Fang C."/>
            <person name="Gunde-Cimerman N."/>
            <person name="Song Z."/>
        </authorList>
    </citation>
    <scope>NUCLEOTIDE SEQUENCE</scope>
    <source>
        <strain evidence="2">EXF-9911</strain>
    </source>
</reference>
<feature type="region of interest" description="Disordered" evidence="1">
    <location>
        <begin position="167"/>
        <end position="213"/>
    </location>
</feature>
<feature type="compositionally biased region" description="Low complexity" evidence="1">
    <location>
        <begin position="41"/>
        <end position="51"/>
    </location>
</feature>
<reference evidence="2" key="2">
    <citation type="submission" date="2021-08" db="EMBL/GenBank/DDBJ databases">
        <authorList>
            <person name="Gostincar C."/>
            <person name="Sun X."/>
            <person name="Song Z."/>
            <person name="Gunde-Cimerman N."/>
        </authorList>
    </citation>
    <scope>NUCLEOTIDE SEQUENCE</scope>
    <source>
        <strain evidence="2">EXF-9911</strain>
    </source>
</reference>